<dbReference type="Proteomes" id="UP000029661">
    <property type="component" value="Chromosome"/>
</dbReference>
<evidence type="ECO:0000313" key="2">
    <source>
        <dbReference type="EMBL" id="CEA14361.1"/>
    </source>
</evidence>
<name>A0A089ZI22_METFO</name>
<dbReference type="OrthoDB" id="66947at2157"/>
<evidence type="ECO:0000313" key="1">
    <source>
        <dbReference type="EMBL" id="AIS32168.1"/>
    </source>
</evidence>
<protein>
    <recommendedName>
        <fullName evidence="6">ArnR1-like winged helix-turn-helix domain-containing protein</fullName>
    </recommendedName>
</protein>
<dbReference type="KEGG" id="mfi:DSM1535_2037"/>
<evidence type="ECO:0000313" key="3">
    <source>
        <dbReference type="EMBL" id="CEL24597.1"/>
    </source>
</evidence>
<evidence type="ECO:0008006" key="6">
    <source>
        <dbReference type="Google" id="ProtNLM"/>
    </source>
</evidence>
<gene>
    <name evidence="1" type="ORF">BRM9_1353</name>
    <name evidence="2" type="ORF">DSM1535_2037</name>
    <name evidence="3" type="ORF">MB9_0958</name>
</gene>
<dbReference type="PATRIC" id="fig|2162.10.peg.1003"/>
<proteinExistence type="predicted"/>
<dbReference type="AlphaFoldDB" id="A0A089ZI22"/>
<evidence type="ECO:0000313" key="4">
    <source>
        <dbReference type="Proteomes" id="UP000029661"/>
    </source>
</evidence>
<evidence type="ECO:0000313" key="5">
    <source>
        <dbReference type="Proteomes" id="UP000062768"/>
    </source>
</evidence>
<dbReference type="EMBL" id="LN734822">
    <property type="protein sequence ID" value="CEL24597.1"/>
    <property type="molecule type" value="Genomic_DNA"/>
</dbReference>
<dbReference type="GeneID" id="26739210"/>
<reference evidence="1" key="1">
    <citation type="submission" date="2013-12" db="EMBL/GenBank/DDBJ databases">
        <title>The complete genome sequence of Methanobacterium sp. BRM9.</title>
        <authorList>
            <consortium name="Pastoral Greenhouse Gas Research Consortium"/>
            <person name="Kelly W.J."/>
            <person name="Leahy S.C."/>
            <person name="Perry R."/>
            <person name="Li D."/>
            <person name="Altermann E."/>
            <person name="Lambie S.C."/>
            <person name="Attwood G.T."/>
        </authorList>
    </citation>
    <scope>NUCLEOTIDE SEQUENCE [LARGE SCALE GENOMIC DNA]</scope>
    <source>
        <strain evidence="1">BRM9</strain>
    </source>
</reference>
<accession>A0A089ZI22</accession>
<keyword evidence="5" id="KW-1185">Reference proteome</keyword>
<reference evidence="3" key="2">
    <citation type="submission" date="2014-09" db="EMBL/GenBank/DDBJ databases">
        <authorList>
            <person name="Bishop-Lilly K.A."/>
            <person name="Broomall S.M."/>
            <person name="Chain P.S."/>
            <person name="Chertkov O."/>
            <person name="Coyne S.R."/>
            <person name="Daligault H.E."/>
            <person name="Davenport K.W."/>
            <person name="Erkkila T."/>
            <person name="Frey K.G."/>
            <person name="Gibbons H.S."/>
            <person name="Gu W."/>
            <person name="Jaissle J."/>
            <person name="Johnson S.L."/>
            <person name="Koroleva G.I."/>
            <person name="Ladner J.T."/>
            <person name="Lo C.-C."/>
            <person name="Minogue T.D."/>
            <person name="Munk C."/>
            <person name="Palacios G.F."/>
            <person name="Redden C.L."/>
            <person name="Rosenzweig C.N."/>
            <person name="Scholz M.B."/>
            <person name="Teshima H."/>
            <person name="Xu Y."/>
        </authorList>
    </citation>
    <scope>NUCLEOTIDE SEQUENCE</scope>
    <source>
        <strain evidence="3">Mb9</strain>
    </source>
</reference>
<sequence>MDPNQENAMIILKAMVEGSRRRGNGDVIKRLTNLSFDEINSAVPCLEDMGLVQTFPGRKKLRYDFFNVTLAPAGYQYYHDHFGKIAVIE</sequence>
<dbReference type="EMBL" id="CP006933">
    <property type="protein sequence ID" value="AIS32168.1"/>
    <property type="molecule type" value="Genomic_DNA"/>
</dbReference>
<organism evidence="1 4">
    <name type="scientific">Methanobacterium formicicum</name>
    <dbReference type="NCBI Taxonomy" id="2162"/>
    <lineage>
        <taxon>Archaea</taxon>
        <taxon>Methanobacteriati</taxon>
        <taxon>Methanobacteriota</taxon>
        <taxon>Methanomada group</taxon>
        <taxon>Methanobacteria</taxon>
        <taxon>Methanobacteriales</taxon>
        <taxon>Methanobacteriaceae</taxon>
        <taxon>Methanobacterium</taxon>
    </lineage>
</organism>
<dbReference type="EMBL" id="LN515531">
    <property type="protein sequence ID" value="CEA14361.1"/>
    <property type="molecule type" value="Genomic_DNA"/>
</dbReference>
<dbReference type="Proteomes" id="UP000062768">
    <property type="component" value="Chromosome I"/>
</dbReference>
<dbReference type="KEGG" id="mfc:BRM9_1353"/>
<dbReference type="RefSeq" id="WP_048073406.1">
    <property type="nucleotide sequence ID" value="NZ_CP006933.1"/>
</dbReference>